<gene>
    <name evidence="7" type="ORF">ACFFN0_09610</name>
</gene>
<dbReference type="InterPro" id="IPR018053">
    <property type="entry name" value="Glyco_hydro_32_AS"/>
</dbReference>
<dbReference type="Proteomes" id="UP001589613">
    <property type="component" value="Unassembled WGS sequence"/>
</dbReference>
<comment type="similarity">
    <text evidence="1">Belongs to the glycosyl hydrolase 32 family.</text>
</comment>
<protein>
    <recommendedName>
        <fullName evidence="2">beta-fructofuranosidase</fullName>
        <ecNumber evidence="2">3.2.1.26</ecNumber>
    </recommendedName>
</protein>
<dbReference type="Gene3D" id="2.115.10.20">
    <property type="entry name" value="Glycosyl hydrolase domain, family 43"/>
    <property type="match status" value="1"/>
</dbReference>
<evidence type="ECO:0000313" key="7">
    <source>
        <dbReference type="EMBL" id="MFB9732300.1"/>
    </source>
</evidence>
<dbReference type="Pfam" id="PF00251">
    <property type="entry name" value="Glyco_hydro_32N"/>
    <property type="match status" value="1"/>
</dbReference>
<accession>A0ABV5V3J0</accession>
<evidence type="ECO:0000259" key="6">
    <source>
        <dbReference type="Pfam" id="PF00251"/>
    </source>
</evidence>
<sequence length="449" mass="48023">MTGGERTTGPAGTAYHLRPRSGWLNDPNGMVFHQGRWHVFYQHNPQAARHDRIAWGHASSEDLVRWEHHPVAFGPTEGGPDAFGCWSGVLLPTPGGAVALYTGVVDESQVSTVCLRRGDEELVRWSGPRVVAAQPGPPVRVMRDPFVWQHAGRRWALLGAGLADGTPAVLLYDAEDLADWRYAGVWLRGDRADLAAAGPADVWECPQLVLLDGGTGEASLVLSLHDRGRLTQVVGVGGHVVDDDGTPRFEPSGVAVLDVGTSFYAPQVAADPDPGAWLLGWVREEDRHLDGPADGPVDGPDHAGCLTLPRRVVPDDHGAHAGAVRLVLDPRVAAGLPLGPPEEVTAHQELDRPLRVEALAEGARLTHAELPEVPLAAGDLVLVDADVLEVYPAQGPPTTHRHPRPWALTVRPGRAGPAGQVVEVRAVDVSRLRPPTTPADRQVRGAPPR</sequence>
<dbReference type="RefSeq" id="WP_141338360.1">
    <property type="nucleotide sequence ID" value="NZ_JBHMAX010000017.1"/>
</dbReference>
<dbReference type="SUPFAM" id="SSF75005">
    <property type="entry name" value="Arabinanase/levansucrase/invertase"/>
    <property type="match status" value="1"/>
</dbReference>
<evidence type="ECO:0000256" key="1">
    <source>
        <dbReference type="ARBA" id="ARBA00009902"/>
    </source>
</evidence>
<proteinExistence type="inferred from homology"/>
<keyword evidence="8" id="KW-1185">Reference proteome</keyword>
<name>A0ABV5V3J0_9MICO</name>
<dbReference type="InterPro" id="IPR001362">
    <property type="entry name" value="Glyco_hydro_32"/>
</dbReference>
<keyword evidence="3 7" id="KW-0378">Hydrolase</keyword>
<evidence type="ECO:0000256" key="2">
    <source>
        <dbReference type="ARBA" id="ARBA00012758"/>
    </source>
</evidence>
<dbReference type="CDD" id="cd08996">
    <property type="entry name" value="GH32_FFase"/>
    <property type="match status" value="1"/>
</dbReference>
<dbReference type="EC" id="3.2.1.26" evidence="2"/>
<dbReference type="SMART" id="SM00640">
    <property type="entry name" value="Glyco_32"/>
    <property type="match status" value="1"/>
</dbReference>
<dbReference type="InterPro" id="IPR023296">
    <property type="entry name" value="Glyco_hydro_beta-prop_sf"/>
</dbReference>
<evidence type="ECO:0000256" key="4">
    <source>
        <dbReference type="ARBA" id="ARBA00023295"/>
    </source>
</evidence>
<keyword evidence="4" id="KW-0326">Glycosidase</keyword>
<dbReference type="GO" id="GO:0016787">
    <property type="term" value="F:hydrolase activity"/>
    <property type="evidence" value="ECO:0007669"/>
    <property type="project" value="UniProtKB-KW"/>
</dbReference>
<dbReference type="InterPro" id="IPR051214">
    <property type="entry name" value="GH32_Enzymes"/>
</dbReference>
<evidence type="ECO:0000256" key="5">
    <source>
        <dbReference type="SAM" id="MobiDB-lite"/>
    </source>
</evidence>
<organism evidence="7 8">
    <name type="scientific">Ornithinimicrobium kibberense</name>
    <dbReference type="NCBI Taxonomy" id="282060"/>
    <lineage>
        <taxon>Bacteria</taxon>
        <taxon>Bacillati</taxon>
        <taxon>Actinomycetota</taxon>
        <taxon>Actinomycetes</taxon>
        <taxon>Micrococcales</taxon>
        <taxon>Ornithinimicrobiaceae</taxon>
        <taxon>Ornithinimicrobium</taxon>
    </lineage>
</organism>
<feature type="domain" description="Glycosyl hydrolase family 32 N-terminal" evidence="6">
    <location>
        <begin position="16"/>
        <end position="316"/>
    </location>
</feature>
<dbReference type="EMBL" id="JBHMAX010000017">
    <property type="protein sequence ID" value="MFB9732300.1"/>
    <property type="molecule type" value="Genomic_DNA"/>
</dbReference>
<evidence type="ECO:0000256" key="3">
    <source>
        <dbReference type="ARBA" id="ARBA00022801"/>
    </source>
</evidence>
<evidence type="ECO:0000313" key="8">
    <source>
        <dbReference type="Proteomes" id="UP001589613"/>
    </source>
</evidence>
<reference evidence="7 8" key="1">
    <citation type="submission" date="2024-09" db="EMBL/GenBank/DDBJ databases">
        <authorList>
            <person name="Sun Q."/>
            <person name="Mori K."/>
        </authorList>
    </citation>
    <scope>NUCLEOTIDE SEQUENCE [LARGE SCALE GENOMIC DNA]</scope>
    <source>
        <strain evidence="7 8">JCM 12763</strain>
    </source>
</reference>
<dbReference type="PROSITE" id="PS00609">
    <property type="entry name" value="GLYCOSYL_HYDROL_F32"/>
    <property type="match status" value="1"/>
</dbReference>
<feature type="region of interest" description="Disordered" evidence="5">
    <location>
        <begin position="430"/>
        <end position="449"/>
    </location>
</feature>
<dbReference type="PANTHER" id="PTHR43101">
    <property type="entry name" value="BETA-FRUCTOSIDASE"/>
    <property type="match status" value="1"/>
</dbReference>
<dbReference type="PANTHER" id="PTHR43101:SF1">
    <property type="entry name" value="BETA-FRUCTOSIDASE"/>
    <property type="match status" value="1"/>
</dbReference>
<comment type="caution">
    <text evidence="7">The sequence shown here is derived from an EMBL/GenBank/DDBJ whole genome shotgun (WGS) entry which is preliminary data.</text>
</comment>
<dbReference type="InterPro" id="IPR013148">
    <property type="entry name" value="Glyco_hydro_32_N"/>
</dbReference>